<keyword evidence="2 10" id="KW-0690">Ribosome biogenesis</keyword>
<keyword evidence="8 10" id="KW-0694">RNA-binding</keyword>
<feature type="binding site" evidence="10">
    <location>
        <position position="266"/>
    </location>
    <ligand>
        <name>Zn(2+)</name>
        <dbReference type="ChEBI" id="CHEBI:29105"/>
    </ligand>
</feature>
<dbReference type="GO" id="GO:0019843">
    <property type="term" value="F:rRNA binding"/>
    <property type="evidence" value="ECO:0007669"/>
    <property type="project" value="UniProtKB-KW"/>
</dbReference>
<feature type="binding site" evidence="10">
    <location>
        <position position="268"/>
    </location>
    <ligand>
        <name>Zn(2+)</name>
        <dbReference type="ChEBI" id="CHEBI:29105"/>
    </ligand>
</feature>
<keyword evidence="7 10" id="KW-0862">Zinc</keyword>
<evidence type="ECO:0000313" key="13">
    <source>
        <dbReference type="EMBL" id="OGC40979.1"/>
    </source>
</evidence>
<gene>
    <name evidence="10" type="primary">rsgA</name>
    <name evidence="13" type="ORF">A2438_01690</name>
</gene>
<feature type="domain" description="CP-type G" evidence="12">
    <location>
        <begin position="68"/>
        <end position="238"/>
    </location>
</feature>
<keyword evidence="1 10" id="KW-0963">Cytoplasm</keyword>
<evidence type="ECO:0000256" key="1">
    <source>
        <dbReference type="ARBA" id="ARBA00022490"/>
    </source>
</evidence>
<dbReference type="EMBL" id="MEUJ01000002">
    <property type="protein sequence ID" value="OGC40979.1"/>
    <property type="molecule type" value="Genomic_DNA"/>
</dbReference>
<feature type="binding site" evidence="10">
    <location>
        <begin position="180"/>
        <end position="188"/>
    </location>
    <ligand>
        <name>GTP</name>
        <dbReference type="ChEBI" id="CHEBI:37565"/>
    </ligand>
</feature>
<dbReference type="SUPFAM" id="SSF50249">
    <property type="entry name" value="Nucleic acid-binding proteins"/>
    <property type="match status" value="1"/>
</dbReference>
<dbReference type="InterPro" id="IPR012340">
    <property type="entry name" value="NA-bd_OB-fold"/>
</dbReference>
<evidence type="ECO:0000256" key="10">
    <source>
        <dbReference type="HAMAP-Rule" id="MF_01820"/>
    </source>
</evidence>
<feature type="binding site" evidence="10">
    <location>
        <position position="261"/>
    </location>
    <ligand>
        <name>Zn(2+)</name>
        <dbReference type="ChEBI" id="CHEBI:29105"/>
    </ligand>
</feature>
<reference evidence="13 14" key="1">
    <citation type="journal article" date="2016" name="Nat. Commun.">
        <title>Thousands of microbial genomes shed light on interconnected biogeochemical processes in an aquifer system.</title>
        <authorList>
            <person name="Anantharaman K."/>
            <person name="Brown C.T."/>
            <person name="Hug L.A."/>
            <person name="Sharon I."/>
            <person name="Castelle C.J."/>
            <person name="Probst A.J."/>
            <person name="Thomas B.C."/>
            <person name="Singh A."/>
            <person name="Wilkins M.J."/>
            <person name="Karaoz U."/>
            <person name="Brodie E.L."/>
            <person name="Williams K.H."/>
            <person name="Hubbard S.S."/>
            <person name="Banfield J.F."/>
        </authorList>
    </citation>
    <scope>NUCLEOTIDE SEQUENCE [LARGE SCALE GENOMIC DNA]</scope>
</reference>
<evidence type="ECO:0000256" key="5">
    <source>
        <dbReference type="ARBA" id="ARBA00022741"/>
    </source>
</evidence>
<dbReference type="InterPro" id="IPR010914">
    <property type="entry name" value="RsgA_GTPase_dom"/>
</dbReference>
<evidence type="ECO:0000256" key="9">
    <source>
        <dbReference type="ARBA" id="ARBA00023134"/>
    </source>
</evidence>
<dbReference type="GO" id="GO:0003924">
    <property type="term" value="F:GTPase activity"/>
    <property type="evidence" value="ECO:0007669"/>
    <property type="project" value="UniProtKB-UniRule"/>
</dbReference>
<evidence type="ECO:0000259" key="11">
    <source>
        <dbReference type="PROSITE" id="PS50936"/>
    </source>
</evidence>
<dbReference type="Gene3D" id="3.40.50.300">
    <property type="entry name" value="P-loop containing nucleotide triphosphate hydrolases"/>
    <property type="match status" value="1"/>
</dbReference>
<comment type="similarity">
    <text evidence="10">Belongs to the TRAFAC class YlqF/YawG GTPase family. RsgA subfamily.</text>
</comment>
<evidence type="ECO:0000256" key="4">
    <source>
        <dbReference type="ARBA" id="ARBA00022730"/>
    </source>
</evidence>
<dbReference type="InterPro" id="IPR027417">
    <property type="entry name" value="P-loop_NTPase"/>
</dbReference>
<evidence type="ECO:0000313" key="14">
    <source>
        <dbReference type="Proteomes" id="UP000179242"/>
    </source>
</evidence>
<keyword evidence="9 10" id="KW-0342">GTP-binding</keyword>
<dbReference type="PROSITE" id="PS51721">
    <property type="entry name" value="G_CP"/>
    <property type="match status" value="1"/>
</dbReference>
<evidence type="ECO:0000256" key="7">
    <source>
        <dbReference type="ARBA" id="ARBA00022833"/>
    </source>
</evidence>
<comment type="subcellular location">
    <subcellularLocation>
        <location evidence="10">Cytoplasm</location>
    </subcellularLocation>
</comment>
<dbReference type="NCBIfam" id="TIGR00157">
    <property type="entry name" value="ribosome small subunit-dependent GTPase A"/>
    <property type="match status" value="1"/>
</dbReference>
<organism evidence="13 14">
    <name type="scientific">candidate division WOR-1 bacterium RIFOXYC2_FULL_46_14</name>
    <dbReference type="NCBI Taxonomy" id="1802587"/>
    <lineage>
        <taxon>Bacteria</taxon>
        <taxon>Bacillati</taxon>
        <taxon>Saganbacteria</taxon>
    </lineage>
</organism>
<proteinExistence type="inferred from homology"/>
<comment type="function">
    <text evidence="10">One of several proteins that assist in the late maturation steps of the functional core of the 30S ribosomal subunit. Helps release RbfA from mature subunits. May play a role in the assembly of ribosomal proteins into the subunit. Circularly permuted GTPase that catalyzes slow GTP hydrolysis, GTPase activity is stimulated by the 30S ribosomal subunit.</text>
</comment>
<dbReference type="Proteomes" id="UP000179242">
    <property type="component" value="Unassembled WGS sequence"/>
</dbReference>
<keyword evidence="6 10" id="KW-0378">Hydrolase</keyword>
<dbReference type="EC" id="3.6.1.-" evidence="10"/>
<dbReference type="PANTHER" id="PTHR32120:SF10">
    <property type="entry name" value="SMALL RIBOSOMAL SUBUNIT BIOGENESIS GTPASE RSGA"/>
    <property type="match status" value="1"/>
</dbReference>
<dbReference type="GO" id="GO:0042274">
    <property type="term" value="P:ribosomal small subunit biogenesis"/>
    <property type="evidence" value="ECO:0007669"/>
    <property type="project" value="UniProtKB-UniRule"/>
</dbReference>
<name>A0A1F4U7V6_UNCSA</name>
<dbReference type="PROSITE" id="PS50936">
    <property type="entry name" value="ENGC_GTPASE"/>
    <property type="match status" value="1"/>
</dbReference>
<dbReference type="PANTHER" id="PTHR32120">
    <property type="entry name" value="SMALL RIBOSOMAL SUBUNIT BIOGENESIS GTPASE RSGA"/>
    <property type="match status" value="1"/>
</dbReference>
<dbReference type="InterPro" id="IPR030378">
    <property type="entry name" value="G_CP_dom"/>
</dbReference>
<dbReference type="AlphaFoldDB" id="A0A1F4U7V6"/>
<keyword evidence="3 10" id="KW-0479">Metal-binding</keyword>
<dbReference type="CDD" id="cd01854">
    <property type="entry name" value="YjeQ_EngC"/>
    <property type="match status" value="1"/>
</dbReference>
<dbReference type="GO" id="GO:0005525">
    <property type="term" value="F:GTP binding"/>
    <property type="evidence" value="ECO:0007669"/>
    <property type="project" value="UniProtKB-UniRule"/>
</dbReference>
<dbReference type="Pfam" id="PF03193">
    <property type="entry name" value="RsgA_GTPase"/>
    <property type="match status" value="1"/>
</dbReference>
<dbReference type="HAMAP" id="MF_01820">
    <property type="entry name" value="GTPase_RsgA"/>
    <property type="match status" value="1"/>
</dbReference>
<dbReference type="InterPro" id="IPR004881">
    <property type="entry name" value="Ribosome_biogen_GTPase_RsgA"/>
</dbReference>
<keyword evidence="5 10" id="KW-0547">Nucleotide-binding</keyword>
<feature type="binding site" evidence="10">
    <location>
        <begin position="126"/>
        <end position="129"/>
    </location>
    <ligand>
        <name>GTP</name>
        <dbReference type="ChEBI" id="CHEBI:37565"/>
    </ligand>
</feature>
<accession>A0A1F4U7V6</accession>
<evidence type="ECO:0000256" key="8">
    <source>
        <dbReference type="ARBA" id="ARBA00022884"/>
    </source>
</evidence>
<evidence type="ECO:0000259" key="12">
    <source>
        <dbReference type="PROSITE" id="PS51721"/>
    </source>
</evidence>
<evidence type="ECO:0000256" key="2">
    <source>
        <dbReference type="ARBA" id="ARBA00022517"/>
    </source>
</evidence>
<keyword evidence="4 10" id="KW-0699">rRNA-binding</keyword>
<dbReference type="SUPFAM" id="SSF52540">
    <property type="entry name" value="P-loop containing nucleoside triphosphate hydrolases"/>
    <property type="match status" value="1"/>
</dbReference>
<sequence length="331" mass="36911">MDTSTARVVARYRGKYRVKTDKKEYWAEISGKMMHDAVSAADYPAVGDRVNISTLDDDLAIINGIEPRKTLIQRKAAGKDEPQIIAANIDVAFIVQAVDRDYNLNRIERYLALALSGRIKPAIVLNKADLISEEKLNQKISEVKDRFKDTDVIVVSTLDDNKFKDLADKIAGQKTYCLLGSSGVGKSSIINKLLGKNVLETKEISFSTSKGKHTTAHRELFVLENGSSIIDNPGMREVGLVESGEGIGVVFSKITGLAKECRFPDCSHLHEPGCAVLAAVEAGELDRDKYENYLKLKKESDFYSMTRLDKRRKDRSFGKMVNTGIKYKKKR</sequence>
<comment type="cofactor">
    <cofactor evidence="10">
        <name>Zn(2+)</name>
        <dbReference type="ChEBI" id="CHEBI:29105"/>
    </cofactor>
    <text evidence="10">Binds 1 zinc ion per subunit.</text>
</comment>
<comment type="caution">
    <text evidence="13">The sequence shown here is derived from an EMBL/GenBank/DDBJ whole genome shotgun (WGS) entry which is preliminary data.</text>
</comment>
<feature type="binding site" evidence="10">
    <location>
        <position position="274"/>
    </location>
    <ligand>
        <name>Zn(2+)</name>
        <dbReference type="ChEBI" id="CHEBI:29105"/>
    </ligand>
</feature>
<feature type="domain" description="EngC GTPase" evidence="11">
    <location>
        <begin position="87"/>
        <end position="236"/>
    </location>
</feature>
<dbReference type="GO" id="GO:0046872">
    <property type="term" value="F:metal ion binding"/>
    <property type="evidence" value="ECO:0007669"/>
    <property type="project" value="UniProtKB-KW"/>
</dbReference>
<evidence type="ECO:0000256" key="3">
    <source>
        <dbReference type="ARBA" id="ARBA00022723"/>
    </source>
</evidence>
<dbReference type="GO" id="GO:0005737">
    <property type="term" value="C:cytoplasm"/>
    <property type="evidence" value="ECO:0007669"/>
    <property type="project" value="UniProtKB-SubCell"/>
</dbReference>
<dbReference type="Gene3D" id="1.10.40.50">
    <property type="entry name" value="Probable gtpase engc, domain 3"/>
    <property type="match status" value="1"/>
</dbReference>
<comment type="subunit">
    <text evidence="10">Monomer. Associates with 30S ribosomal subunit, binds 16S rRNA.</text>
</comment>
<protein>
    <recommendedName>
        <fullName evidence="10">Small ribosomal subunit biogenesis GTPase RsgA</fullName>
        <ecNumber evidence="10">3.6.1.-</ecNumber>
    </recommendedName>
</protein>
<evidence type="ECO:0000256" key="6">
    <source>
        <dbReference type="ARBA" id="ARBA00022801"/>
    </source>
</evidence>